<dbReference type="SUPFAM" id="SSF46689">
    <property type="entry name" value="Homeodomain-like"/>
    <property type="match status" value="1"/>
</dbReference>
<dbReference type="PANTHER" id="PTHR43479:SF11">
    <property type="entry name" value="ACREF_ENVCD OPERON REPRESSOR-RELATED"/>
    <property type="match status" value="1"/>
</dbReference>
<dbReference type="InterPro" id="IPR001647">
    <property type="entry name" value="HTH_TetR"/>
</dbReference>
<dbReference type="Pfam" id="PF00440">
    <property type="entry name" value="TetR_N"/>
    <property type="match status" value="1"/>
</dbReference>
<gene>
    <name evidence="4" type="ORF">SAMN05421853_10592</name>
</gene>
<dbReference type="InterPro" id="IPR050624">
    <property type="entry name" value="HTH-type_Tx_Regulator"/>
</dbReference>
<feature type="domain" description="HTH tetR-type" evidence="3">
    <location>
        <begin position="6"/>
        <end position="66"/>
    </location>
</feature>
<dbReference type="InterPro" id="IPR009057">
    <property type="entry name" value="Homeodomain-like_sf"/>
</dbReference>
<sequence>MDPRRHRTRLRLEAALRTLLAEKPLAEISVEELSRRAGTTRQTFYGHFVGLPDMLEAYLDALLAEIERRNAEIRCAPADEADLQELHRRKFERVFRDLPRDDPRLRALLDGVPGLAPEDRFAELVEKLIGATPENPYSSDPLMRRIAARFYTGAFVSVVRHWIGSADPLPPEAMARAFTTLIFRGWPDMAGAHERTTA</sequence>
<evidence type="ECO:0000256" key="2">
    <source>
        <dbReference type="PROSITE-ProRule" id="PRU00335"/>
    </source>
</evidence>
<dbReference type="PROSITE" id="PS50977">
    <property type="entry name" value="HTH_TETR_2"/>
    <property type="match status" value="1"/>
</dbReference>
<evidence type="ECO:0000259" key="3">
    <source>
        <dbReference type="PROSITE" id="PS50977"/>
    </source>
</evidence>
<protein>
    <submittedName>
        <fullName evidence="4">Regulatory protein, tetR family</fullName>
    </submittedName>
</protein>
<keyword evidence="1 2" id="KW-0238">DNA-binding</keyword>
<proteinExistence type="predicted"/>
<dbReference type="PANTHER" id="PTHR43479">
    <property type="entry name" value="ACREF/ENVCD OPERON REPRESSOR-RELATED"/>
    <property type="match status" value="1"/>
</dbReference>
<dbReference type="AlphaFoldDB" id="A0A1I5YA31"/>
<evidence type="ECO:0000313" key="4">
    <source>
        <dbReference type="EMBL" id="SFQ41059.1"/>
    </source>
</evidence>
<dbReference type="GO" id="GO:0003677">
    <property type="term" value="F:DNA binding"/>
    <property type="evidence" value="ECO:0007669"/>
    <property type="project" value="UniProtKB-UniRule"/>
</dbReference>
<dbReference type="InterPro" id="IPR039532">
    <property type="entry name" value="TetR_C_Firmicutes"/>
</dbReference>
<keyword evidence="5" id="KW-1185">Reference proteome</keyword>
<organism evidence="4 5">
    <name type="scientific">Roseivivax halotolerans</name>
    <dbReference type="NCBI Taxonomy" id="93684"/>
    <lineage>
        <taxon>Bacteria</taxon>
        <taxon>Pseudomonadati</taxon>
        <taxon>Pseudomonadota</taxon>
        <taxon>Alphaproteobacteria</taxon>
        <taxon>Rhodobacterales</taxon>
        <taxon>Roseobacteraceae</taxon>
        <taxon>Roseivivax</taxon>
    </lineage>
</organism>
<evidence type="ECO:0000313" key="5">
    <source>
        <dbReference type="Proteomes" id="UP000243106"/>
    </source>
</evidence>
<dbReference type="STRING" id="93684.SAMN05421853_10592"/>
<name>A0A1I5YA31_9RHOB</name>
<dbReference type="Gene3D" id="1.10.357.10">
    <property type="entry name" value="Tetracycline Repressor, domain 2"/>
    <property type="match status" value="1"/>
</dbReference>
<accession>A0A1I5YA31</accession>
<dbReference type="RefSeq" id="WP_152462768.1">
    <property type="nucleotide sequence ID" value="NZ_FOXV01000005.1"/>
</dbReference>
<dbReference type="Pfam" id="PF14278">
    <property type="entry name" value="TetR_C_8"/>
    <property type="match status" value="1"/>
</dbReference>
<evidence type="ECO:0000256" key="1">
    <source>
        <dbReference type="ARBA" id="ARBA00023125"/>
    </source>
</evidence>
<reference evidence="5" key="1">
    <citation type="submission" date="2016-10" db="EMBL/GenBank/DDBJ databases">
        <authorList>
            <person name="Varghese N."/>
            <person name="Submissions S."/>
        </authorList>
    </citation>
    <scope>NUCLEOTIDE SEQUENCE [LARGE SCALE GENOMIC DNA]</scope>
    <source>
        <strain evidence="5">JCM 10271</strain>
    </source>
</reference>
<feature type="DNA-binding region" description="H-T-H motif" evidence="2">
    <location>
        <begin position="29"/>
        <end position="48"/>
    </location>
</feature>
<dbReference type="Proteomes" id="UP000243106">
    <property type="component" value="Unassembled WGS sequence"/>
</dbReference>
<dbReference type="EMBL" id="FOXV01000005">
    <property type="protein sequence ID" value="SFQ41059.1"/>
    <property type="molecule type" value="Genomic_DNA"/>
</dbReference>